<reference evidence="4" key="2">
    <citation type="submission" date="2025-09" db="UniProtKB">
        <authorList>
            <consortium name="Ensembl"/>
        </authorList>
    </citation>
    <scope>IDENTIFICATION</scope>
</reference>
<dbReference type="Pfam" id="PF00012">
    <property type="entry name" value="HSP70"/>
    <property type="match status" value="1"/>
</dbReference>
<dbReference type="InterPro" id="IPR013126">
    <property type="entry name" value="Hsp_70_fam"/>
</dbReference>
<dbReference type="SUPFAM" id="SSF53067">
    <property type="entry name" value="Actin-like ATPase domain"/>
    <property type="match status" value="2"/>
</dbReference>
<dbReference type="OrthoDB" id="2963168at2759"/>
<name>A0A3Q2CKS1_CYPVA</name>
<evidence type="ECO:0000256" key="1">
    <source>
        <dbReference type="ARBA" id="ARBA00007381"/>
    </source>
</evidence>
<evidence type="ECO:0000313" key="5">
    <source>
        <dbReference type="Proteomes" id="UP000265020"/>
    </source>
</evidence>
<accession>A0A3Q2CKS1</accession>
<dbReference type="RefSeq" id="XP_015240216.1">
    <property type="nucleotide sequence ID" value="XM_015384730.1"/>
</dbReference>
<dbReference type="Gene3D" id="3.30.420.40">
    <property type="match status" value="2"/>
</dbReference>
<dbReference type="OMA" id="EWRTKYD"/>
<evidence type="ECO:0000256" key="2">
    <source>
        <dbReference type="ARBA" id="ARBA00022741"/>
    </source>
</evidence>
<keyword evidence="3" id="KW-0067">ATP-binding</keyword>
<evidence type="ECO:0000313" key="4">
    <source>
        <dbReference type="Ensembl" id="ENSCVAP00000005966.1"/>
    </source>
</evidence>
<protein>
    <submittedName>
        <fullName evidence="4">Heat shock 70 kDa protein 12A-like</fullName>
    </submittedName>
</protein>
<evidence type="ECO:0000256" key="3">
    <source>
        <dbReference type="ARBA" id="ARBA00022840"/>
    </source>
</evidence>
<dbReference type="Proteomes" id="UP000265020">
    <property type="component" value="Unassembled WGS sequence"/>
</dbReference>
<dbReference type="PANTHER" id="PTHR14187">
    <property type="entry name" value="ALPHA KINASE/ELONGATION FACTOR 2 KINASE"/>
    <property type="match status" value="1"/>
</dbReference>
<organism evidence="4 5">
    <name type="scientific">Cyprinodon variegatus</name>
    <name type="common">Sheepshead minnow</name>
    <dbReference type="NCBI Taxonomy" id="28743"/>
    <lineage>
        <taxon>Eukaryota</taxon>
        <taxon>Metazoa</taxon>
        <taxon>Chordata</taxon>
        <taxon>Craniata</taxon>
        <taxon>Vertebrata</taxon>
        <taxon>Euteleostomi</taxon>
        <taxon>Actinopterygii</taxon>
        <taxon>Neopterygii</taxon>
        <taxon>Teleostei</taxon>
        <taxon>Neoteleostei</taxon>
        <taxon>Acanthomorphata</taxon>
        <taxon>Ovalentaria</taxon>
        <taxon>Atherinomorphae</taxon>
        <taxon>Cyprinodontiformes</taxon>
        <taxon>Cyprinodontidae</taxon>
        <taxon>Cyprinodon</taxon>
    </lineage>
</organism>
<dbReference type="InterPro" id="IPR043129">
    <property type="entry name" value="ATPase_NBD"/>
</dbReference>
<dbReference type="GeneID" id="107091029"/>
<dbReference type="AlphaFoldDB" id="A0A3Q2CKS1"/>
<keyword evidence="5" id="KW-1185">Reference proteome</keyword>
<dbReference type="PANTHER" id="PTHR14187:SF5">
    <property type="entry name" value="HEAT SHOCK 70 KDA PROTEIN 12A"/>
    <property type="match status" value="1"/>
</dbReference>
<comment type="similarity">
    <text evidence="1">Belongs to the heat shock protein 70 family.</text>
</comment>
<dbReference type="KEGG" id="cvg:107091029"/>
<dbReference type="STRING" id="28743.ENSCVAP00000005966"/>
<dbReference type="Ensembl" id="ENSCVAT00000005797.1">
    <property type="protein sequence ID" value="ENSCVAP00000005966.1"/>
    <property type="gene ID" value="ENSCVAG00000007432.1"/>
</dbReference>
<dbReference type="GeneTree" id="ENSGT00940000154551"/>
<proteinExistence type="inferred from homology"/>
<reference evidence="4" key="1">
    <citation type="submission" date="2025-08" db="UniProtKB">
        <authorList>
            <consortium name="Ensembl"/>
        </authorList>
    </citation>
    <scope>IDENTIFICATION</scope>
</reference>
<dbReference type="CDD" id="cd10229">
    <property type="entry name" value="ASKHA_NBD_HSP70_HSPA12"/>
    <property type="match status" value="1"/>
</dbReference>
<dbReference type="GO" id="GO:0140662">
    <property type="term" value="F:ATP-dependent protein folding chaperone"/>
    <property type="evidence" value="ECO:0007669"/>
    <property type="project" value="InterPro"/>
</dbReference>
<keyword evidence="2" id="KW-0547">Nucleotide-binding</keyword>
<dbReference type="GO" id="GO:0005524">
    <property type="term" value="F:ATP binding"/>
    <property type="evidence" value="ECO:0007669"/>
    <property type="project" value="UniProtKB-KW"/>
</dbReference>
<sequence length="568" mass="64537">MGDSFVIAIDFGTAYSGHAFSLTAKEAKSDIHVKKWGEDVGQQTPKTPTCILFNEKEELISFGYKAQTDYFKMKGKQAKESYLFDCFKMSLYGKSFNRNLKIKAANGNALPALKVFTEALRFLKDDALQTINDSAAGKKFIATDFTWVLTVPAIWDPSAKQFMREAAIQAGIVEERNKEKLIIALEPEAASLWCKQLPAEGFIAEHQGQTKLEQSPGTQYIVVDCGGGTIDITVHEVLKGGALKELHKASGNNLGGQIVDRRFKEFLRKIFCNGVWDEFEKNHPNDVKKIVYDFTLFKKQNDDVDISCPYSLGKIAQDKKAMEKYFERVEGASWDEGCITITKEKLNSFFTESLQGITQSLKEILTKALNIKYILLVGGFAESKILRKHIDDKFGVKCKILCPVRPQEAILKGAVEFGRKPHLVASRKSAFTYGVRVSRRFDKFKHKAEKKFTNKEGEWCRDLFMKLVEADEDVDWDETRTFTLYPTEAHTRMMNYNFYCTKKTSPIYVDEEGMVKIGCFFLHSPNTKRGMNRELKLNIKFGFTEMTIEGKDLDSDLTSSIELDFMTN</sequence>